<dbReference type="PIRSF" id="PIRSF018427">
    <property type="entry name" value="Isopntndiph_ism"/>
    <property type="match status" value="1"/>
</dbReference>
<dbReference type="PANTHER" id="PTHR10885:SF0">
    <property type="entry name" value="ISOPENTENYL-DIPHOSPHATE DELTA-ISOMERASE"/>
    <property type="match status" value="1"/>
</dbReference>
<feature type="active site" evidence="10">
    <location>
        <position position="124"/>
    </location>
</feature>
<keyword evidence="5 10" id="KW-0479">Metal-binding</keyword>
<dbReference type="CDD" id="cd02885">
    <property type="entry name" value="NUDIX_IPP_Isomerase"/>
    <property type="match status" value="1"/>
</dbReference>
<evidence type="ECO:0000256" key="4">
    <source>
        <dbReference type="ARBA" id="ARBA00022490"/>
    </source>
</evidence>
<comment type="function">
    <text evidence="10">Catalyzes the 1,3-allylic rearrangement of the homoallylic substrate isopentenyl (IPP) to its highly electrophilic allylic isomer, dimethylallyl diphosphate (DMAPP).</text>
</comment>
<feature type="active site" evidence="10">
    <location>
        <position position="76"/>
    </location>
</feature>
<evidence type="ECO:0000256" key="5">
    <source>
        <dbReference type="ARBA" id="ARBA00022723"/>
    </source>
</evidence>
<dbReference type="GO" id="GO:0004452">
    <property type="term" value="F:isopentenyl-diphosphate delta-isomerase activity"/>
    <property type="evidence" value="ECO:0007669"/>
    <property type="project" value="UniProtKB-EC"/>
</dbReference>
<keyword evidence="13" id="KW-1185">Reference proteome</keyword>
<accession>A0ABU2NEY5</accession>
<dbReference type="SUPFAM" id="SSF55811">
    <property type="entry name" value="Nudix"/>
    <property type="match status" value="1"/>
</dbReference>
<comment type="pathway">
    <text evidence="1 10">Isoprenoid biosynthesis; dimethylallyl diphosphate biosynthesis; dimethylallyl diphosphate from isopentenyl diphosphate: step 1/1.</text>
</comment>
<keyword evidence="9 10" id="KW-0413">Isomerase</keyword>
<keyword evidence="6 10" id="KW-0460">Magnesium</keyword>
<feature type="binding site" evidence="10">
    <location>
        <position position="96"/>
    </location>
    <ligand>
        <name>Mg(2+)</name>
        <dbReference type="ChEBI" id="CHEBI:18420"/>
    </ligand>
</feature>
<protein>
    <recommendedName>
        <fullName evidence="3 10">Isopentenyl-diphosphate Delta-isomerase</fullName>
        <shortName evidence="10">IPP isomerase</shortName>
        <ecNumber evidence="3 10">5.3.3.2</ecNumber>
    </recommendedName>
    <alternativeName>
        <fullName evidence="10">IPP:DMAPP isomerase</fullName>
    </alternativeName>
    <alternativeName>
        <fullName evidence="10">Isopentenyl pyrophosphate isomerase</fullName>
    </alternativeName>
</protein>
<dbReference type="PANTHER" id="PTHR10885">
    <property type="entry name" value="ISOPENTENYL-DIPHOSPHATE DELTA-ISOMERASE"/>
    <property type="match status" value="1"/>
</dbReference>
<evidence type="ECO:0000256" key="2">
    <source>
        <dbReference type="ARBA" id="ARBA00007579"/>
    </source>
</evidence>
<dbReference type="NCBIfam" id="TIGR02150">
    <property type="entry name" value="IPP_isom_1"/>
    <property type="match status" value="1"/>
</dbReference>
<evidence type="ECO:0000256" key="10">
    <source>
        <dbReference type="HAMAP-Rule" id="MF_00202"/>
    </source>
</evidence>
<dbReference type="InterPro" id="IPR011876">
    <property type="entry name" value="IsopentenylPP_isomerase_typ1"/>
</dbReference>
<dbReference type="HAMAP" id="MF_00202">
    <property type="entry name" value="Idi"/>
    <property type="match status" value="1"/>
</dbReference>
<evidence type="ECO:0000256" key="6">
    <source>
        <dbReference type="ARBA" id="ARBA00022842"/>
    </source>
</evidence>
<dbReference type="PROSITE" id="PS51462">
    <property type="entry name" value="NUDIX"/>
    <property type="match status" value="1"/>
</dbReference>
<evidence type="ECO:0000313" key="13">
    <source>
        <dbReference type="Proteomes" id="UP001183202"/>
    </source>
</evidence>
<dbReference type="Pfam" id="PF00293">
    <property type="entry name" value="NUDIX"/>
    <property type="match status" value="1"/>
</dbReference>
<dbReference type="Proteomes" id="UP001183202">
    <property type="component" value="Unassembled WGS sequence"/>
</dbReference>
<dbReference type="InterPro" id="IPR056375">
    <property type="entry name" value="Idi_bact"/>
</dbReference>
<keyword evidence="7 10" id="KW-0464">Manganese</keyword>
<dbReference type="Gene3D" id="3.90.79.10">
    <property type="entry name" value="Nucleoside Triphosphate Pyrophosphohydrolase"/>
    <property type="match status" value="1"/>
</dbReference>
<proteinExistence type="inferred from homology"/>
<dbReference type="EC" id="5.3.3.2" evidence="3 10"/>
<evidence type="ECO:0000256" key="8">
    <source>
        <dbReference type="ARBA" id="ARBA00023229"/>
    </source>
</evidence>
<feature type="binding site" evidence="10">
    <location>
        <position position="122"/>
    </location>
    <ligand>
        <name>Mn(2+)</name>
        <dbReference type="ChEBI" id="CHEBI:29035"/>
    </ligand>
</feature>
<feature type="binding site" evidence="10">
    <location>
        <position position="41"/>
    </location>
    <ligand>
        <name>Mn(2+)</name>
        <dbReference type="ChEBI" id="CHEBI:29035"/>
    </ligand>
</feature>
<feature type="binding site" evidence="10">
    <location>
        <position position="78"/>
    </location>
    <ligand>
        <name>Mn(2+)</name>
        <dbReference type="ChEBI" id="CHEBI:29035"/>
    </ligand>
</feature>
<dbReference type="InterPro" id="IPR000086">
    <property type="entry name" value="NUDIX_hydrolase_dom"/>
</dbReference>
<evidence type="ECO:0000256" key="7">
    <source>
        <dbReference type="ARBA" id="ARBA00023211"/>
    </source>
</evidence>
<organism evidence="12 13">
    <name type="scientific">Pseudonocardia charpentierae</name>
    <dbReference type="NCBI Taxonomy" id="3075545"/>
    <lineage>
        <taxon>Bacteria</taxon>
        <taxon>Bacillati</taxon>
        <taxon>Actinomycetota</taxon>
        <taxon>Actinomycetes</taxon>
        <taxon>Pseudonocardiales</taxon>
        <taxon>Pseudonocardiaceae</taxon>
        <taxon>Pseudonocardia</taxon>
    </lineage>
</organism>
<evidence type="ECO:0000256" key="1">
    <source>
        <dbReference type="ARBA" id="ARBA00004826"/>
    </source>
</evidence>
<evidence type="ECO:0000259" key="11">
    <source>
        <dbReference type="PROSITE" id="PS51462"/>
    </source>
</evidence>
<comment type="cofactor">
    <cofactor evidence="10">
        <name>Mn(2+)</name>
        <dbReference type="ChEBI" id="CHEBI:29035"/>
    </cofactor>
    <text evidence="10">Binds 1 Mn(2+) ion per subunit.</text>
</comment>
<evidence type="ECO:0000256" key="9">
    <source>
        <dbReference type="ARBA" id="ARBA00023235"/>
    </source>
</evidence>
<keyword evidence="4 10" id="KW-0963">Cytoplasm</keyword>
<comment type="catalytic activity">
    <reaction evidence="10">
        <text>isopentenyl diphosphate = dimethylallyl diphosphate</text>
        <dbReference type="Rhea" id="RHEA:23284"/>
        <dbReference type="ChEBI" id="CHEBI:57623"/>
        <dbReference type="ChEBI" id="CHEBI:128769"/>
        <dbReference type="EC" id="5.3.3.2"/>
    </reaction>
</comment>
<dbReference type="InterPro" id="IPR015797">
    <property type="entry name" value="NUDIX_hydrolase-like_dom_sf"/>
</dbReference>
<comment type="similarity">
    <text evidence="2 10">Belongs to the IPP isomerase type 1 family.</text>
</comment>
<evidence type="ECO:0000256" key="3">
    <source>
        <dbReference type="ARBA" id="ARBA00012057"/>
    </source>
</evidence>
<reference evidence="13" key="1">
    <citation type="submission" date="2023-07" db="EMBL/GenBank/DDBJ databases">
        <title>30 novel species of actinomycetes from the DSMZ collection.</title>
        <authorList>
            <person name="Nouioui I."/>
        </authorList>
    </citation>
    <scope>NUCLEOTIDE SEQUENCE [LARGE SCALE GENOMIC DNA]</scope>
    <source>
        <strain evidence="13">DSM 45834</strain>
    </source>
</reference>
<feature type="domain" description="Nudix hydrolase" evidence="11">
    <location>
        <begin position="39"/>
        <end position="172"/>
    </location>
</feature>
<evidence type="ECO:0000313" key="12">
    <source>
        <dbReference type="EMBL" id="MDT0352306.1"/>
    </source>
</evidence>
<dbReference type="EMBL" id="JAVREJ010000017">
    <property type="protein sequence ID" value="MDT0352306.1"/>
    <property type="molecule type" value="Genomic_DNA"/>
</dbReference>
<gene>
    <name evidence="10 12" type="primary">idi</name>
    <name evidence="12" type="ORF">RM445_22510</name>
</gene>
<sequence>MTTSNLREESVREEVVLVDDEGRPVGVADKATVHGPTTPRHLAFSCYGFDAAGRLLVTRRAPDKRAFPLVWTGTCCGHPAPGEDIAAAVHRRLCDELGVEARDLTLLLPDFSYRASDGAVEENELCPVYVCRLEGDPEPAPDEVAEWVWWDWDAFLAAAEAPDSVLSPWARLQAPLLDPLLDTALPGLPRRRTA</sequence>
<dbReference type="NCBIfam" id="NF002995">
    <property type="entry name" value="PRK03759.1"/>
    <property type="match status" value="1"/>
</dbReference>
<dbReference type="RefSeq" id="WP_311558810.1">
    <property type="nucleotide sequence ID" value="NZ_JAVREJ010000017.1"/>
</dbReference>
<keyword evidence="8 10" id="KW-0414">Isoprene biosynthesis</keyword>
<feature type="binding site" evidence="10">
    <location>
        <position position="34"/>
    </location>
    <ligand>
        <name>Mn(2+)</name>
        <dbReference type="ChEBI" id="CHEBI:29035"/>
    </ligand>
</feature>
<feature type="binding site" evidence="10">
    <location>
        <position position="124"/>
    </location>
    <ligand>
        <name>Mn(2+)</name>
        <dbReference type="ChEBI" id="CHEBI:29035"/>
    </ligand>
</feature>
<comment type="caution">
    <text evidence="12">The sequence shown here is derived from an EMBL/GenBank/DDBJ whole genome shotgun (WGS) entry which is preliminary data.</text>
</comment>
<comment type="subcellular location">
    <subcellularLocation>
        <location evidence="10">Cytoplasm</location>
    </subcellularLocation>
</comment>
<comment type="cofactor">
    <cofactor evidence="10">
        <name>Mg(2+)</name>
        <dbReference type="ChEBI" id="CHEBI:18420"/>
    </cofactor>
    <text evidence="10">Binds 1 Mg(2+) ion per subunit. The magnesium ion binds only when substrate is bound.</text>
</comment>
<name>A0ABU2NEY5_9PSEU</name>